<gene>
    <name evidence="8" type="ORF">BG261_08150</name>
</gene>
<dbReference type="AlphaFoldDB" id="A0A1E8GJ24"/>
<dbReference type="InterPro" id="IPR038323">
    <property type="entry name" value="ArAE_1_C_sf"/>
</dbReference>
<dbReference type="PANTHER" id="PTHR40064">
    <property type="entry name" value="MEMBRANE PROTEIN-RELATED"/>
    <property type="match status" value="1"/>
</dbReference>
<dbReference type="STRING" id="1859473.BG261_08150"/>
<evidence type="ECO:0000256" key="2">
    <source>
        <dbReference type="ARBA" id="ARBA00022475"/>
    </source>
</evidence>
<keyword evidence="4 6" id="KW-1133">Transmembrane helix</keyword>
<dbReference type="PANTHER" id="PTHR40064:SF1">
    <property type="entry name" value="MEMBRANE PROTEIN"/>
    <property type="match status" value="1"/>
</dbReference>
<feature type="domain" description="Putative aromatic acid exporter C-terminal" evidence="7">
    <location>
        <begin position="159"/>
        <end position="323"/>
    </location>
</feature>
<dbReference type="InterPro" id="IPR010343">
    <property type="entry name" value="ArAE_1"/>
</dbReference>
<accession>A0A1E8GJ24</accession>
<feature type="transmembrane region" description="Helical" evidence="6">
    <location>
        <begin position="12"/>
        <end position="32"/>
    </location>
</feature>
<evidence type="ECO:0000256" key="4">
    <source>
        <dbReference type="ARBA" id="ARBA00022989"/>
    </source>
</evidence>
<evidence type="ECO:0000259" key="7">
    <source>
        <dbReference type="Pfam" id="PF11728"/>
    </source>
</evidence>
<feature type="transmembrane region" description="Helical" evidence="6">
    <location>
        <begin position="62"/>
        <end position="81"/>
    </location>
</feature>
<keyword evidence="3 6" id="KW-0812">Transmembrane</keyword>
<evidence type="ECO:0000256" key="3">
    <source>
        <dbReference type="ARBA" id="ARBA00022692"/>
    </source>
</evidence>
<dbReference type="EMBL" id="MKIR01000026">
    <property type="protein sequence ID" value="OFI48245.1"/>
    <property type="molecule type" value="Genomic_DNA"/>
</dbReference>
<evidence type="ECO:0000256" key="1">
    <source>
        <dbReference type="ARBA" id="ARBA00004651"/>
    </source>
</evidence>
<evidence type="ECO:0000256" key="6">
    <source>
        <dbReference type="SAM" id="Phobius"/>
    </source>
</evidence>
<dbReference type="Proteomes" id="UP000178622">
    <property type="component" value="Unassembled WGS sequence"/>
</dbReference>
<protein>
    <recommendedName>
        <fullName evidence="7">Putative aromatic acid exporter C-terminal domain-containing protein</fullName>
    </recommendedName>
</protein>
<comment type="subcellular location">
    <subcellularLocation>
        <location evidence="1">Cell membrane</location>
        <topology evidence="1">Multi-pass membrane protein</topology>
    </subcellularLocation>
</comment>
<dbReference type="RefSeq" id="WP_070793253.1">
    <property type="nucleotide sequence ID" value="NZ_MKIR01000026.1"/>
</dbReference>
<evidence type="ECO:0000313" key="9">
    <source>
        <dbReference type="Proteomes" id="UP000178622"/>
    </source>
</evidence>
<sequence>MNKITSRIKIGSVGFYAAKIGIGTTLAIFIAMFMKLEYASSAGIITLLSIVPTKMDTWRLCLDRIITFIATVFLAWVALFITDYNWIAFGIVLTIVTFGLAINNLQATLSVNAVFLTHMMSAKQLTWTSIWNEFWLLIIGIVIAIIINHVQDFSAQKKRLDAGILDVEIEFKRIFAKLKNYLSSEDTDEMHVWDDVIALEEKLTPYQTMAHQYQQNRLPVKDDFYVNYFEMRLQQVNILHNLHYEIKKLRKNPHEAQIVADYLETIHTYFSDREEPKIQLEKLGQYLQQLEKEELPKTHDEFAARARMYHILMDLEDFIILKKRFIKNNRI</sequence>
<dbReference type="InterPro" id="IPR021062">
    <property type="entry name" value="ArAE_1_C"/>
</dbReference>
<keyword evidence="9" id="KW-1185">Reference proteome</keyword>
<dbReference type="Gene3D" id="1.20.120.940">
    <property type="entry name" value="Putative aromatic acid exporter, C-terminal domain"/>
    <property type="match status" value="1"/>
</dbReference>
<dbReference type="InterPro" id="IPR052984">
    <property type="entry name" value="UPF0421"/>
</dbReference>
<dbReference type="GO" id="GO:0005886">
    <property type="term" value="C:plasma membrane"/>
    <property type="evidence" value="ECO:0007669"/>
    <property type="project" value="UniProtKB-SubCell"/>
</dbReference>
<comment type="caution">
    <text evidence="8">The sequence shown here is derived from an EMBL/GenBank/DDBJ whole genome shotgun (WGS) entry which is preliminary data.</text>
</comment>
<dbReference type="Pfam" id="PF11728">
    <property type="entry name" value="ArAE_1_C"/>
    <property type="match status" value="1"/>
</dbReference>
<keyword evidence="5 6" id="KW-0472">Membrane</keyword>
<feature type="transmembrane region" description="Helical" evidence="6">
    <location>
        <begin position="87"/>
        <end position="109"/>
    </location>
</feature>
<name>A0A1E8GJ24_9LACT</name>
<organism evidence="8 9">
    <name type="scientific">Floricoccus tropicus</name>
    <dbReference type="NCBI Taxonomy" id="1859473"/>
    <lineage>
        <taxon>Bacteria</taxon>
        <taxon>Bacillati</taxon>
        <taxon>Bacillota</taxon>
        <taxon>Bacilli</taxon>
        <taxon>Lactobacillales</taxon>
        <taxon>Streptococcaceae</taxon>
        <taxon>Floricoccus</taxon>
    </lineage>
</organism>
<feature type="transmembrane region" description="Helical" evidence="6">
    <location>
        <begin position="130"/>
        <end position="150"/>
    </location>
</feature>
<keyword evidence="2" id="KW-1003">Cell membrane</keyword>
<evidence type="ECO:0000313" key="8">
    <source>
        <dbReference type="EMBL" id="OFI48245.1"/>
    </source>
</evidence>
<dbReference type="Pfam" id="PF06081">
    <property type="entry name" value="ArAE_1"/>
    <property type="match status" value="1"/>
</dbReference>
<proteinExistence type="predicted"/>
<reference evidence="9" key="1">
    <citation type="submission" date="2016-09" db="EMBL/GenBank/DDBJ databases">
        <title>Draft genome sequence of a novel species of the family Streptococcaceae isolated from flowers.</title>
        <authorList>
            <person name="Chuah L.-O."/>
            <person name="Yap K.-P."/>
            <person name="Thong K.L."/>
            <person name="Liong M.T."/>
            <person name="Ahmad R."/>
            <person name="Rusul G."/>
        </authorList>
    </citation>
    <scope>NUCLEOTIDE SEQUENCE [LARGE SCALE GENOMIC DNA]</scope>
    <source>
        <strain evidence="9">DF1</strain>
    </source>
</reference>
<evidence type="ECO:0000256" key="5">
    <source>
        <dbReference type="ARBA" id="ARBA00023136"/>
    </source>
</evidence>